<sequence>MTDEKLDQILKQALAPEINDREIRVRRKAGKGKMRVFNIIGKGVAAAAAAAVIGIGGLGYFNPVLAAKIPIIGRIFDKIEEDITYSGDYADKGSVLTKEDAAGALDTQAYSVSDQGITLTASEVYCDGYSLFLTVDIKQEDGAFTHIPGHYTGMYVEENKIAAGFYVDGTWNVDGGLPEQLENTFEGEVIDDHTFVGMLKINFREKFEGSGELSLNITGLGYDDDRMLDAEEITASHWTDGSWNMKLPFEVNETDVKTIEIGETKENITLHDVMVSPYQVVVHVETPGMQRELTDDRREKLLSKDPDMTDAEMFELLGWSYESCHTIVFNQDGEALYSDMEMPGFAGFAVQGKEISVLHIFIFENLDDWDKMRDEGMNSSVADKAVIAKEVHVS</sequence>
<reference evidence="3" key="1">
    <citation type="submission" date="2018-09" db="EMBL/GenBank/DDBJ databases">
        <title>Murine metabolic-syndrome-specific gut microbial biobank.</title>
        <authorList>
            <person name="Liu C."/>
        </authorList>
    </citation>
    <scope>NUCLEOTIDE SEQUENCE</scope>
    <source>
        <strain evidence="3">D42-62</strain>
    </source>
</reference>
<accession>A0A9X5BH16</accession>
<feature type="domain" description="DUF4179" evidence="2">
    <location>
        <begin position="45"/>
        <end position="138"/>
    </location>
</feature>
<dbReference type="OrthoDB" id="2064324at2"/>
<keyword evidence="1" id="KW-1133">Transmembrane helix</keyword>
<dbReference type="Proteomes" id="UP001154420">
    <property type="component" value="Unassembled WGS sequence"/>
</dbReference>
<feature type="transmembrane region" description="Helical" evidence="1">
    <location>
        <begin position="36"/>
        <end position="61"/>
    </location>
</feature>
<gene>
    <name evidence="3" type="ORF">D5281_15220</name>
</gene>
<evidence type="ECO:0000256" key="1">
    <source>
        <dbReference type="SAM" id="Phobius"/>
    </source>
</evidence>
<proteinExistence type="predicted"/>
<dbReference type="Pfam" id="PF13786">
    <property type="entry name" value="DUF4179"/>
    <property type="match status" value="1"/>
</dbReference>
<dbReference type="Gene3D" id="2.60.40.1630">
    <property type="entry name" value="bacillus anthracis domain"/>
    <property type="match status" value="1"/>
</dbReference>
<keyword evidence="4" id="KW-1185">Reference proteome</keyword>
<keyword evidence="1" id="KW-0472">Membrane</keyword>
<dbReference type="EMBL" id="QZDT01000026">
    <property type="protein sequence ID" value="NBJ93904.1"/>
    <property type="molecule type" value="Genomic_DNA"/>
</dbReference>
<protein>
    <submittedName>
        <fullName evidence="3">DUF4179 domain-containing protein</fullName>
    </submittedName>
</protein>
<comment type="caution">
    <text evidence="3">The sequence shown here is derived from an EMBL/GenBank/DDBJ whole genome shotgun (WGS) entry which is preliminary data.</text>
</comment>
<name>A0A9X5BH16_9FIRM</name>
<dbReference type="RefSeq" id="WP_160560954.1">
    <property type="nucleotide sequence ID" value="NZ_QZDT01000026.1"/>
</dbReference>
<keyword evidence="1" id="KW-0812">Transmembrane</keyword>
<evidence type="ECO:0000259" key="2">
    <source>
        <dbReference type="Pfam" id="PF13786"/>
    </source>
</evidence>
<dbReference type="InterPro" id="IPR025436">
    <property type="entry name" value="DUF4179"/>
</dbReference>
<evidence type="ECO:0000313" key="3">
    <source>
        <dbReference type="EMBL" id="NBJ93904.1"/>
    </source>
</evidence>
<organism evidence="3 4">
    <name type="scientific">Parablautia muri</name>
    <dbReference type="NCBI Taxonomy" id="2320879"/>
    <lineage>
        <taxon>Bacteria</taxon>
        <taxon>Bacillati</taxon>
        <taxon>Bacillota</taxon>
        <taxon>Clostridia</taxon>
        <taxon>Lachnospirales</taxon>
        <taxon>Lachnospiraceae</taxon>
        <taxon>Parablautia</taxon>
    </lineage>
</organism>
<dbReference type="AlphaFoldDB" id="A0A9X5BH16"/>
<evidence type="ECO:0000313" key="4">
    <source>
        <dbReference type="Proteomes" id="UP001154420"/>
    </source>
</evidence>